<feature type="compositionally biased region" description="Basic and acidic residues" evidence="1">
    <location>
        <begin position="155"/>
        <end position="177"/>
    </location>
</feature>
<proteinExistence type="predicted"/>
<protein>
    <submittedName>
        <fullName evidence="2">Uncharacterized protein</fullName>
    </submittedName>
</protein>
<dbReference type="AlphaFoldDB" id="A0A8X7BF58"/>
<dbReference type="EMBL" id="BMAU01021383">
    <property type="protein sequence ID" value="GFY28339.1"/>
    <property type="molecule type" value="Genomic_DNA"/>
</dbReference>
<keyword evidence="3" id="KW-1185">Reference proteome</keyword>
<evidence type="ECO:0000313" key="3">
    <source>
        <dbReference type="Proteomes" id="UP000887159"/>
    </source>
</evidence>
<evidence type="ECO:0000256" key="1">
    <source>
        <dbReference type="SAM" id="MobiDB-lite"/>
    </source>
</evidence>
<evidence type="ECO:0000313" key="2">
    <source>
        <dbReference type="EMBL" id="GFY28339.1"/>
    </source>
</evidence>
<sequence length="177" mass="20708">MYEVQEFGPGDASRDLSFVKKGKFGGKEQRGIVGHCTGFVEVVFPLFSHDELSEILRWLEQIDVARMVDRDLLMQIWKNRIKHIDFVLKWLSRKTREAERDFCGLPIRRYEGCVVDPPLGFKRVFSGGERRALPWIEGTRGEPWMERTEEEDPGSGEREENPKGRRTDIGVKRKERR</sequence>
<accession>A0A8X7BF58</accession>
<name>A0A8X7BF58_TRICX</name>
<comment type="caution">
    <text evidence="2">The sequence shown here is derived from an EMBL/GenBank/DDBJ whole genome shotgun (WGS) entry which is preliminary data.</text>
</comment>
<gene>
    <name evidence="2" type="ORF">TNCV_4396711</name>
</gene>
<organism evidence="2 3">
    <name type="scientific">Trichonephila clavipes</name>
    <name type="common">Golden silk orbweaver</name>
    <name type="synonym">Nephila clavipes</name>
    <dbReference type="NCBI Taxonomy" id="2585209"/>
    <lineage>
        <taxon>Eukaryota</taxon>
        <taxon>Metazoa</taxon>
        <taxon>Ecdysozoa</taxon>
        <taxon>Arthropoda</taxon>
        <taxon>Chelicerata</taxon>
        <taxon>Arachnida</taxon>
        <taxon>Araneae</taxon>
        <taxon>Araneomorphae</taxon>
        <taxon>Entelegynae</taxon>
        <taxon>Araneoidea</taxon>
        <taxon>Nephilidae</taxon>
        <taxon>Trichonephila</taxon>
    </lineage>
</organism>
<feature type="region of interest" description="Disordered" evidence="1">
    <location>
        <begin position="139"/>
        <end position="177"/>
    </location>
</feature>
<dbReference type="Proteomes" id="UP000887159">
    <property type="component" value="Unassembled WGS sequence"/>
</dbReference>
<reference evidence="2" key="1">
    <citation type="submission" date="2020-08" db="EMBL/GenBank/DDBJ databases">
        <title>Multicomponent nature underlies the extraordinary mechanical properties of spider dragline silk.</title>
        <authorList>
            <person name="Kono N."/>
            <person name="Nakamura H."/>
            <person name="Mori M."/>
            <person name="Yoshida Y."/>
            <person name="Ohtoshi R."/>
            <person name="Malay A.D."/>
            <person name="Moran D.A.P."/>
            <person name="Tomita M."/>
            <person name="Numata K."/>
            <person name="Arakawa K."/>
        </authorList>
    </citation>
    <scope>NUCLEOTIDE SEQUENCE</scope>
</reference>